<evidence type="ECO:0000256" key="3">
    <source>
        <dbReference type="ARBA" id="ARBA00023015"/>
    </source>
</evidence>
<feature type="domain" description="Response regulatory" evidence="7">
    <location>
        <begin position="2"/>
        <end position="121"/>
    </location>
</feature>
<evidence type="ECO:0000259" key="7">
    <source>
        <dbReference type="PROSITE" id="PS50110"/>
    </source>
</evidence>
<evidence type="ECO:0000313" key="9">
    <source>
        <dbReference type="Proteomes" id="UP000199582"/>
    </source>
</evidence>
<dbReference type="SMART" id="SM00448">
    <property type="entry name" value="REC"/>
    <property type="match status" value="1"/>
</dbReference>
<dbReference type="GO" id="GO:0000976">
    <property type="term" value="F:transcription cis-regulatory region binding"/>
    <property type="evidence" value="ECO:0007669"/>
    <property type="project" value="TreeGrafter"/>
</dbReference>
<dbReference type="GO" id="GO:0006355">
    <property type="term" value="P:regulation of DNA-templated transcription"/>
    <property type="evidence" value="ECO:0007669"/>
    <property type="project" value="TreeGrafter"/>
</dbReference>
<feature type="modified residue" description="4-aspartylphosphate" evidence="6">
    <location>
        <position position="54"/>
    </location>
</feature>
<protein>
    <submittedName>
        <fullName evidence="8">Response regulator receiver domain-containing protein</fullName>
    </submittedName>
</protein>
<gene>
    <name evidence="8" type="ORF">SAMN05443999_111104</name>
</gene>
<keyword evidence="4" id="KW-0238">DNA-binding</keyword>
<dbReference type="SUPFAM" id="SSF52172">
    <property type="entry name" value="CheY-like"/>
    <property type="match status" value="1"/>
</dbReference>
<dbReference type="InterPro" id="IPR001789">
    <property type="entry name" value="Sig_transdc_resp-reg_receiver"/>
</dbReference>
<dbReference type="PANTHER" id="PTHR48111">
    <property type="entry name" value="REGULATOR OF RPOS"/>
    <property type="match status" value="1"/>
</dbReference>
<keyword evidence="1 6" id="KW-0597">Phosphoprotein</keyword>
<keyword evidence="2" id="KW-0902">Two-component regulatory system</keyword>
<evidence type="ECO:0000256" key="6">
    <source>
        <dbReference type="PROSITE-ProRule" id="PRU00169"/>
    </source>
</evidence>
<dbReference type="GO" id="GO:0000156">
    <property type="term" value="F:phosphorelay response regulator activity"/>
    <property type="evidence" value="ECO:0007669"/>
    <property type="project" value="TreeGrafter"/>
</dbReference>
<evidence type="ECO:0000313" key="8">
    <source>
        <dbReference type="EMBL" id="SEM03224.1"/>
    </source>
</evidence>
<dbReference type="AlphaFoldDB" id="A0A1H7V252"/>
<dbReference type="Proteomes" id="UP000199582">
    <property type="component" value="Unassembled WGS sequence"/>
</dbReference>
<dbReference type="GO" id="GO:0005829">
    <property type="term" value="C:cytosol"/>
    <property type="evidence" value="ECO:0007669"/>
    <property type="project" value="TreeGrafter"/>
</dbReference>
<reference evidence="8 9" key="1">
    <citation type="submission" date="2016-10" db="EMBL/GenBank/DDBJ databases">
        <authorList>
            <person name="de Groot N.N."/>
        </authorList>
    </citation>
    <scope>NUCLEOTIDE SEQUENCE [LARGE SCALE GENOMIC DNA]</scope>
    <source>
        <strain evidence="8 9">DSM 100674</strain>
    </source>
</reference>
<keyword evidence="9" id="KW-1185">Reference proteome</keyword>
<dbReference type="PANTHER" id="PTHR48111:SF1">
    <property type="entry name" value="TWO-COMPONENT RESPONSE REGULATOR ORR33"/>
    <property type="match status" value="1"/>
</dbReference>
<name>A0A1H7V252_9RHOB</name>
<dbReference type="GO" id="GO:0032993">
    <property type="term" value="C:protein-DNA complex"/>
    <property type="evidence" value="ECO:0007669"/>
    <property type="project" value="TreeGrafter"/>
</dbReference>
<keyword evidence="3" id="KW-0805">Transcription regulation</keyword>
<sequence>MKILAVDDDLFILELLSKISARVGFEDVSTAASGEIALELLRGGDVVFDCFLFDINMPEMDGIELCHHVRQISAYRKTPIIMLTAMTEKTYVDDAFRAGATDFVTKPFDISELGARLRTAQELVVARQEAAAALESAGQQRLATGSVHSFNLSDELQIGADNDLISYTALCNYLAQLSRSGLAGSQVLAVKIDRIEAIYIKATSDEFHYVLTEVADAIGLVFRPLGYIMAYAGNGLFLLVSSKAHLEPSIRLEMAVQNILDEMGAEYDDGDPLDLEVSIGNPIRPNTGKLQRIRKTFDRAIARAENRTLKKQGAPGAVNIRATRR</sequence>
<evidence type="ECO:0000256" key="2">
    <source>
        <dbReference type="ARBA" id="ARBA00023012"/>
    </source>
</evidence>
<dbReference type="InterPro" id="IPR039420">
    <property type="entry name" value="WalR-like"/>
</dbReference>
<evidence type="ECO:0000256" key="1">
    <source>
        <dbReference type="ARBA" id="ARBA00022553"/>
    </source>
</evidence>
<dbReference type="OrthoDB" id="7326651at2"/>
<dbReference type="EMBL" id="FOAG01000011">
    <property type="protein sequence ID" value="SEM03224.1"/>
    <property type="molecule type" value="Genomic_DNA"/>
</dbReference>
<dbReference type="RefSeq" id="WP_093038710.1">
    <property type="nucleotide sequence ID" value="NZ_FOAG01000011.1"/>
</dbReference>
<dbReference type="STRING" id="1287727.SAMN05443999_111104"/>
<organism evidence="8 9">
    <name type="scientific">Roseovarius azorensis</name>
    <dbReference type="NCBI Taxonomy" id="1287727"/>
    <lineage>
        <taxon>Bacteria</taxon>
        <taxon>Pseudomonadati</taxon>
        <taxon>Pseudomonadota</taxon>
        <taxon>Alphaproteobacteria</taxon>
        <taxon>Rhodobacterales</taxon>
        <taxon>Roseobacteraceae</taxon>
        <taxon>Roseovarius</taxon>
    </lineage>
</organism>
<dbReference type="PROSITE" id="PS50110">
    <property type="entry name" value="RESPONSE_REGULATORY"/>
    <property type="match status" value="1"/>
</dbReference>
<evidence type="ECO:0000256" key="5">
    <source>
        <dbReference type="ARBA" id="ARBA00023163"/>
    </source>
</evidence>
<dbReference type="Pfam" id="PF00072">
    <property type="entry name" value="Response_reg"/>
    <property type="match status" value="1"/>
</dbReference>
<dbReference type="Gene3D" id="3.40.50.2300">
    <property type="match status" value="1"/>
</dbReference>
<proteinExistence type="predicted"/>
<evidence type="ECO:0000256" key="4">
    <source>
        <dbReference type="ARBA" id="ARBA00023125"/>
    </source>
</evidence>
<accession>A0A1H7V252</accession>
<dbReference type="InterPro" id="IPR011006">
    <property type="entry name" value="CheY-like_superfamily"/>
</dbReference>
<keyword evidence="5" id="KW-0804">Transcription</keyword>